<dbReference type="AlphaFoldDB" id="A0A6B3C0A3"/>
<reference evidence="3" key="1">
    <citation type="submission" date="2020-01" db="EMBL/GenBank/DDBJ databases">
        <title>Insect and environment-associated Actinomycetes.</title>
        <authorList>
            <person name="Currrie C."/>
            <person name="Chevrette M."/>
            <person name="Carlson C."/>
            <person name="Stubbendieck R."/>
            <person name="Wendt-Pienkowski E."/>
        </authorList>
    </citation>
    <scope>NUCLEOTIDE SEQUENCE</scope>
    <source>
        <strain evidence="3">SID12501</strain>
    </source>
</reference>
<feature type="transmembrane region" description="Helical" evidence="2">
    <location>
        <begin position="49"/>
        <end position="66"/>
    </location>
</feature>
<feature type="transmembrane region" description="Helical" evidence="2">
    <location>
        <begin position="137"/>
        <end position="157"/>
    </location>
</feature>
<gene>
    <name evidence="3" type="ORF">G3I71_31115</name>
</gene>
<dbReference type="RefSeq" id="WP_164319783.1">
    <property type="nucleotide sequence ID" value="NZ_JAAGLU010000029.1"/>
</dbReference>
<organism evidence="3">
    <name type="scientific">Streptomyces sp. SID12501</name>
    <dbReference type="NCBI Taxonomy" id="2706042"/>
    <lineage>
        <taxon>Bacteria</taxon>
        <taxon>Bacillati</taxon>
        <taxon>Actinomycetota</taxon>
        <taxon>Actinomycetes</taxon>
        <taxon>Kitasatosporales</taxon>
        <taxon>Streptomycetaceae</taxon>
        <taxon>Streptomyces</taxon>
    </lineage>
</organism>
<evidence type="ECO:0000256" key="2">
    <source>
        <dbReference type="SAM" id="Phobius"/>
    </source>
</evidence>
<proteinExistence type="predicted"/>
<feature type="region of interest" description="Disordered" evidence="1">
    <location>
        <begin position="1"/>
        <end position="39"/>
    </location>
</feature>
<feature type="transmembrane region" description="Helical" evidence="2">
    <location>
        <begin position="177"/>
        <end position="198"/>
    </location>
</feature>
<keyword evidence="2" id="KW-0472">Membrane</keyword>
<keyword evidence="2" id="KW-1133">Transmembrane helix</keyword>
<evidence type="ECO:0000256" key="1">
    <source>
        <dbReference type="SAM" id="MobiDB-lite"/>
    </source>
</evidence>
<keyword evidence="2" id="KW-0812">Transmembrane</keyword>
<evidence type="ECO:0000313" key="3">
    <source>
        <dbReference type="EMBL" id="NEC90153.1"/>
    </source>
</evidence>
<comment type="caution">
    <text evidence="3">The sequence shown here is derived from an EMBL/GenBank/DDBJ whole genome shotgun (WGS) entry which is preliminary data.</text>
</comment>
<sequence length="214" mass="22529">MAVHETPGPHTGFPLPSRHRAGTARKADDTTADTTDTTTTTAAATRARVFAGLRIVTGFVFLWAFLDKAFGWGYATASGKGWIDGGSPTKGFLSGVAAGPMESTFHSWAGAGWANWLFMLGLLGVGLALVSGIALRLAAVAGTALMAFMWIAEWPPAKALSDGTPSMSTNPIVDYHVLYAAVLIALAVASAGTTWGLGRTWARLPVVRDHTWLR</sequence>
<dbReference type="EMBL" id="JAAGLU010000029">
    <property type="protein sequence ID" value="NEC90153.1"/>
    <property type="molecule type" value="Genomic_DNA"/>
</dbReference>
<protein>
    <submittedName>
        <fullName evidence="3">DoxX family membrane protein</fullName>
    </submittedName>
</protein>
<name>A0A6B3C0A3_9ACTN</name>
<feature type="transmembrane region" description="Helical" evidence="2">
    <location>
        <begin position="113"/>
        <end position="130"/>
    </location>
</feature>
<accession>A0A6B3C0A3</accession>